<evidence type="ECO:0000313" key="4">
    <source>
        <dbReference type="Proteomes" id="UP000827892"/>
    </source>
</evidence>
<sequence>MADGGQQPPMEGAGAVPAEAAPPPPQEGTVAAPPADAGAGGTAPSQMGATDGQQDASIAFVTKTYANYVQDIQQAAEGIRQRAAVLQQEGPAQLQQLQSQIQPQTQELISALQETQSPIGLPTSSVVEIFGWSSILLLGAGIASIVGGYLLSPIFGIFIGRAGAAILATLVLPGLAAYQLNAEDGSTSATRFQLLLLALTQGVLMGHAISYTYVSGQPLGFITPLVIAFAYPLVAGQVGTAHVPLLGGAVGASFAAQFVFGLVSGSLTFSYFLLSALYSAASGALLQIAFKNLNAPSRIHMYQILLVASFLFSKALVYGLFGSAEPPKA</sequence>
<feature type="transmembrane region" description="Helical" evidence="2">
    <location>
        <begin position="157"/>
        <end position="180"/>
    </location>
</feature>
<feature type="region of interest" description="Disordered" evidence="1">
    <location>
        <begin position="1"/>
        <end position="51"/>
    </location>
</feature>
<dbReference type="InterPro" id="IPR008574">
    <property type="entry name" value="Nematodes_ZYG-11_interact"/>
</dbReference>
<feature type="compositionally biased region" description="Low complexity" evidence="1">
    <location>
        <begin position="8"/>
        <end position="19"/>
    </location>
</feature>
<feature type="transmembrane region" description="Helical" evidence="2">
    <location>
        <begin position="129"/>
        <end position="151"/>
    </location>
</feature>
<keyword evidence="2" id="KW-0472">Membrane</keyword>
<dbReference type="PANTHER" id="PTHR31176">
    <property type="entry name" value="MFS DOMAIN-CONTAINING PROTEIN-RELATED"/>
    <property type="match status" value="1"/>
</dbReference>
<name>A0AAE9A4R8_CAEBR</name>
<protein>
    <submittedName>
        <fullName evidence="3">Uncharacterized protein</fullName>
    </submittedName>
</protein>
<dbReference type="Pfam" id="PF05884">
    <property type="entry name" value="ZYG-11_interact"/>
    <property type="match status" value="1"/>
</dbReference>
<dbReference type="EMBL" id="CP090895">
    <property type="protein sequence ID" value="ULT90069.1"/>
    <property type="molecule type" value="Genomic_DNA"/>
</dbReference>
<accession>A0AAE9A4R8</accession>
<dbReference type="Proteomes" id="UP000827892">
    <property type="component" value="Chromosome V"/>
</dbReference>
<dbReference type="AlphaFoldDB" id="A0AAE9A4R8"/>
<evidence type="ECO:0000313" key="3">
    <source>
        <dbReference type="EMBL" id="ULT90069.1"/>
    </source>
</evidence>
<keyword evidence="2" id="KW-0812">Transmembrane</keyword>
<evidence type="ECO:0000256" key="2">
    <source>
        <dbReference type="SAM" id="Phobius"/>
    </source>
</evidence>
<proteinExistence type="predicted"/>
<feature type="compositionally biased region" description="Low complexity" evidence="1">
    <location>
        <begin position="27"/>
        <end position="37"/>
    </location>
</feature>
<organism evidence="3 4">
    <name type="scientific">Caenorhabditis briggsae</name>
    <dbReference type="NCBI Taxonomy" id="6238"/>
    <lineage>
        <taxon>Eukaryota</taxon>
        <taxon>Metazoa</taxon>
        <taxon>Ecdysozoa</taxon>
        <taxon>Nematoda</taxon>
        <taxon>Chromadorea</taxon>
        <taxon>Rhabditida</taxon>
        <taxon>Rhabditina</taxon>
        <taxon>Rhabditomorpha</taxon>
        <taxon>Rhabditoidea</taxon>
        <taxon>Rhabditidae</taxon>
        <taxon>Peloderinae</taxon>
        <taxon>Caenorhabditis</taxon>
    </lineage>
</organism>
<feature type="transmembrane region" description="Helical" evidence="2">
    <location>
        <begin position="219"/>
        <end position="236"/>
    </location>
</feature>
<keyword evidence="2" id="KW-1133">Transmembrane helix</keyword>
<gene>
    <name evidence="3" type="ORF">L3Y34_008447</name>
</gene>
<dbReference type="KEGG" id="cbr:CBG_09313"/>
<feature type="transmembrane region" description="Helical" evidence="2">
    <location>
        <begin position="192"/>
        <end position="213"/>
    </location>
</feature>
<reference evidence="3 4" key="1">
    <citation type="submission" date="2022-02" db="EMBL/GenBank/DDBJ databases">
        <title>Chromosome-level reference genomes for two strains of Caenorhabditis briggsae: an improved platform for comparative genomics.</title>
        <authorList>
            <person name="Stevens L."/>
            <person name="Andersen E.C."/>
        </authorList>
    </citation>
    <scope>NUCLEOTIDE SEQUENCE [LARGE SCALE GENOMIC DNA]</scope>
    <source>
        <strain evidence="3">QX1410_ONT</strain>
        <tissue evidence="3">Whole-organism</tissue>
    </source>
</reference>
<feature type="transmembrane region" description="Helical" evidence="2">
    <location>
        <begin position="302"/>
        <end position="321"/>
    </location>
</feature>
<dbReference type="PANTHER" id="PTHR31176:SF1">
    <property type="entry name" value="MFS DOMAIN-CONTAINING PROTEIN-RELATED"/>
    <property type="match status" value="1"/>
</dbReference>
<dbReference type="OMA" id="SWMAVML"/>
<evidence type="ECO:0000256" key="1">
    <source>
        <dbReference type="SAM" id="MobiDB-lite"/>
    </source>
</evidence>
<dbReference type="PIRSF" id="PIRSF016383">
    <property type="entry name" value="DUF856_CAE_spp"/>
    <property type="match status" value="1"/>
</dbReference>